<dbReference type="InParanoid" id="A0A5C3NNQ8"/>
<dbReference type="PANTHER" id="PTHR33050">
    <property type="entry name" value="REVERSE TRANSCRIPTASE DOMAIN-CONTAINING PROTEIN"/>
    <property type="match status" value="1"/>
</dbReference>
<proteinExistence type="predicted"/>
<dbReference type="Proteomes" id="UP000308197">
    <property type="component" value="Unassembled WGS sequence"/>
</dbReference>
<evidence type="ECO:0000313" key="2">
    <source>
        <dbReference type="Proteomes" id="UP000308197"/>
    </source>
</evidence>
<gene>
    <name evidence="1" type="ORF">K466DRAFT_506526</name>
</gene>
<reference evidence="1 2" key="1">
    <citation type="journal article" date="2019" name="Nat. Ecol. Evol.">
        <title>Megaphylogeny resolves global patterns of mushroom evolution.</title>
        <authorList>
            <person name="Varga T."/>
            <person name="Krizsan K."/>
            <person name="Foldi C."/>
            <person name="Dima B."/>
            <person name="Sanchez-Garcia M."/>
            <person name="Sanchez-Ramirez S."/>
            <person name="Szollosi G.J."/>
            <person name="Szarkandi J.G."/>
            <person name="Papp V."/>
            <person name="Albert L."/>
            <person name="Andreopoulos W."/>
            <person name="Angelini C."/>
            <person name="Antonin V."/>
            <person name="Barry K.W."/>
            <person name="Bougher N.L."/>
            <person name="Buchanan P."/>
            <person name="Buyck B."/>
            <person name="Bense V."/>
            <person name="Catcheside P."/>
            <person name="Chovatia M."/>
            <person name="Cooper J."/>
            <person name="Damon W."/>
            <person name="Desjardin D."/>
            <person name="Finy P."/>
            <person name="Geml J."/>
            <person name="Haridas S."/>
            <person name="Hughes K."/>
            <person name="Justo A."/>
            <person name="Karasinski D."/>
            <person name="Kautmanova I."/>
            <person name="Kiss B."/>
            <person name="Kocsube S."/>
            <person name="Kotiranta H."/>
            <person name="LaButti K.M."/>
            <person name="Lechner B.E."/>
            <person name="Liimatainen K."/>
            <person name="Lipzen A."/>
            <person name="Lukacs Z."/>
            <person name="Mihaltcheva S."/>
            <person name="Morgado L.N."/>
            <person name="Niskanen T."/>
            <person name="Noordeloos M.E."/>
            <person name="Ohm R.A."/>
            <person name="Ortiz-Santana B."/>
            <person name="Ovrebo C."/>
            <person name="Racz N."/>
            <person name="Riley R."/>
            <person name="Savchenko A."/>
            <person name="Shiryaev A."/>
            <person name="Soop K."/>
            <person name="Spirin V."/>
            <person name="Szebenyi C."/>
            <person name="Tomsovsky M."/>
            <person name="Tulloss R.E."/>
            <person name="Uehling J."/>
            <person name="Grigoriev I.V."/>
            <person name="Vagvolgyi C."/>
            <person name="Papp T."/>
            <person name="Martin F.M."/>
            <person name="Miettinen O."/>
            <person name="Hibbett D.S."/>
            <person name="Nagy L.G."/>
        </authorList>
    </citation>
    <scope>NUCLEOTIDE SEQUENCE [LARGE SCALE GENOMIC DNA]</scope>
    <source>
        <strain evidence="1 2">HHB13444</strain>
    </source>
</reference>
<dbReference type="AlphaFoldDB" id="A0A5C3NNQ8"/>
<protein>
    <recommendedName>
        <fullName evidence="3">DNA/RNA polymerase</fullName>
    </recommendedName>
</protein>
<dbReference type="PANTHER" id="PTHR33050:SF7">
    <property type="entry name" value="RIBONUCLEASE H"/>
    <property type="match status" value="1"/>
</dbReference>
<dbReference type="SUPFAM" id="SSF56672">
    <property type="entry name" value="DNA/RNA polymerases"/>
    <property type="match status" value="1"/>
</dbReference>
<name>A0A5C3NNQ8_9APHY</name>
<organism evidence="1 2">
    <name type="scientific">Polyporus arcularius HHB13444</name>
    <dbReference type="NCBI Taxonomy" id="1314778"/>
    <lineage>
        <taxon>Eukaryota</taxon>
        <taxon>Fungi</taxon>
        <taxon>Dikarya</taxon>
        <taxon>Basidiomycota</taxon>
        <taxon>Agaricomycotina</taxon>
        <taxon>Agaricomycetes</taxon>
        <taxon>Polyporales</taxon>
        <taxon>Polyporaceae</taxon>
        <taxon>Polyporus</taxon>
    </lineage>
</organism>
<dbReference type="InterPro" id="IPR052055">
    <property type="entry name" value="Hepadnavirus_pol/RT"/>
</dbReference>
<evidence type="ECO:0000313" key="1">
    <source>
        <dbReference type="EMBL" id="TFK78904.1"/>
    </source>
</evidence>
<keyword evidence="2" id="KW-1185">Reference proteome</keyword>
<evidence type="ECO:0008006" key="3">
    <source>
        <dbReference type="Google" id="ProtNLM"/>
    </source>
</evidence>
<accession>A0A5C3NNQ8</accession>
<sequence length="620" mass="69624">MEPEDVTQPRFLRGFVWDDRDEFPASFGALSLTHAPLPDVPASIRNDPVINSTLRARPDLFEIVTPINVDVFASLLRDHPNQPFVRSVLKGLREGFWPFADAKPAEYPDTWDETRDPPADESAQAFLRAQRDEELRLGRFSPTFGTDLLPGMYAMPVHVVPKPHSNKFRLVNDQSAGAFSLNSMIRPEAIKGAVLDGMPPLGADLREMRRSFPGVPLILWKSDVSQAYRRLPVSFYWQVFQAVTIDGLRYIDRCNLFGGRGSLRVWMAFYCLVHWIAQHKRGIKFLRTYVDDNFGPELRSCVDWYAPYNKFLPRAQARLLRLWDDIGLPHEEEKQVAAVRLTIIGFSVDADELSISLPSEGRERLLNEIECFINTASAGRRRSLAQFRAFRGYVNWAFNVMPLLKPSLSHCYAKIAGKTSRHAGIYLNAPLLDGLRWLLQHARTAQPVFLLSSLAWSPADLVQGSAPDEFALVDASGSGLGLYFPWVHWGFYCLRPGSAPSDAIFFFEALAVCAAVHRVHGWRRANRRVARFAVLSDNTNTVAIFNTLRALPVYNPILISTVSILLESGLQLRVDHIPGKLNVVADALSRGHLDVARACDPLIKLFTFTPPRDALGAPAQ</sequence>
<dbReference type="EMBL" id="ML212265">
    <property type="protein sequence ID" value="TFK78904.1"/>
    <property type="molecule type" value="Genomic_DNA"/>
</dbReference>
<dbReference type="InterPro" id="IPR043502">
    <property type="entry name" value="DNA/RNA_pol_sf"/>
</dbReference>
<dbReference type="STRING" id="1314778.A0A5C3NNQ8"/>